<dbReference type="PANTHER" id="PTHR24305">
    <property type="entry name" value="CYTOCHROME P450"/>
    <property type="match status" value="1"/>
</dbReference>
<name>A0A2T2NP71_CORCC</name>
<protein>
    <submittedName>
        <fullName evidence="11">Cytochrome P450</fullName>
    </submittedName>
</protein>
<dbReference type="AlphaFoldDB" id="A0A2T2NP71"/>
<dbReference type="GO" id="GO:0020037">
    <property type="term" value="F:heme binding"/>
    <property type="evidence" value="ECO:0007669"/>
    <property type="project" value="InterPro"/>
</dbReference>
<keyword evidence="10" id="KW-1133">Transmembrane helix</keyword>
<dbReference type="InterPro" id="IPR017972">
    <property type="entry name" value="Cyt_P450_CS"/>
</dbReference>
<evidence type="ECO:0000256" key="5">
    <source>
        <dbReference type="ARBA" id="ARBA00023002"/>
    </source>
</evidence>
<dbReference type="Proteomes" id="UP000240883">
    <property type="component" value="Unassembled WGS sequence"/>
</dbReference>
<dbReference type="InterPro" id="IPR001128">
    <property type="entry name" value="Cyt_P450"/>
</dbReference>
<feature type="transmembrane region" description="Helical" evidence="10">
    <location>
        <begin position="12"/>
        <end position="30"/>
    </location>
</feature>
<dbReference type="CDD" id="cd11061">
    <property type="entry name" value="CYP67-like"/>
    <property type="match status" value="1"/>
</dbReference>
<dbReference type="Gene3D" id="1.10.630.10">
    <property type="entry name" value="Cytochrome P450"/>
    <property type="match status" value="1"/>
</dbReference>
<proteinExistence type="inferred from homology"/>
<evidence type="ECO:0000256" key="4">
    <source>
        <dbReference type="ARBA" id="ARBA00022723"/>
    </source>
</evidence>
<evidence type="ECO:0000256" key="7">
    <source>
        <dbReference type="ARBA" id="ARBA00023033"/>
    </source>
</evidence>
<dbReference type="EMBL" id="KZ678135">
    <property type="protein sequence ID" value="PSN67242.1"/>
    <property type="molecule type" value="Genomic_DNA"/>
</dbReference>
<dbReference type="GO" id="GO:0004497">
    <property type="term" value="F:monooxygenase activity"/>
    <property type="evidence" value="ECO:0007669"/>
    <property type="project" value="UniProtKB-KW"/>
</dbReference>
<dbReference type="SUPFAM" id="SSF48264">
    <property type="entry name" value="Cytochrome P450"/>
    <property type="match status" value="1"/>
</dbReference>
<dbReference type="PRINTS" id="PR00385">
    <property type="entry name" value="P450"/>
</dbReference>
<evidence type="ECO:0000256" key="10">
    <source>
        <dbReference type="SAM" id="Phobius"/>
    </source>
</evidence>
<keyword evidence="7 9" id="KW-0503">Monooxygenase</keyword>
<organism evidence="11 12">
    <name type="scientific">Corynespora cassiicola Philippines</name>
    <dbReference type="NCBI Taxonomy" id="1448308"/>
    <lineage>
        <taxon>Eukaryota</taxon>
        <taxon>Fungi</taxon>
        <taxon>Dikarya</taxon>
        <taxon>Ascomycota</taxon>
        <taxon>Pezizomycotina</taxon>
        <taxon>Dothideomycetes</taxon>
        <taxon>Pleosporomycetidae</taxon>
        <taxon>Pleosporales</taxon>
        <taxon>Corynesporascaceae</taxon>
        <taxon>Corynespora</taxon>
    </lineage>
</organism>
<sequence length="505" mass="55970">MATNVVSGETVVLIASLLVIIRFFITPLFFSKLSSFPGPFTAKLSQLWLVRQCRLTRRSKAVMAQHAQYGDFVRIAPNHISINNPGAASDIYGHRSGLTKSEFYDAFHQVRPVVFNARNVSEHQRKRKYLNPAFSARALAEFEPVMDKELQNWKTKLLSLTADDTPTLLDMSTWSNYLAFDIIGSFAFGRPFGFTDQASDPYDLIRTIDTRGEVLNALGTLPPSLRPWMKYHVLDPFWRNGLRATSNLGLIGRDAFLRRKAAQTARRDLLGYLFAAQDAAEGKGSGERIGDEEILAEAISFIVGGSDTTSSTITNCLDFIARDGGVRRRLVGEIEGAFPGDLGGEWVPDSGTLGGMAFLNAVVREVMRVCPTSATGLERVVPKEGRVIAGRFIPGGTTVSMPTCGLLSDPRVFSEPGTFKPERWLGPDSGRLLEYFLPFSTGPRACIGRNFAWMEILKALVVVLKYFEVERVTQERTVIREGFFNKAVECRVLLTRRGRTVAAGH</sequence>
<evidence type="ECO:0000256" key="6">
    <source>
        <dbReference type="ARBA" id="ARBA00023004"/>
    </source>
</evidence>
<keyword evidence="12" id="KW-1185">Reference proteome</keyword>
<accession>A0A2T2NP71</accession>
<keyword evidence="10" id="KW-0472">Membrane</keyword>
<evidence type="ECO:0000313" key="12">
    <source>
        <dbReference type="Proteomes" id="UP000240883"/>
    </source>
</evidence>
<dbReference type="PROSITE" id="PS00086">
    <property type="entry name" value="CYTOCHROME_P450"/>
    <property type="match status" value="1"/>
</dbReference>
<dbReference type="GO" id="GO:0016705">
    <property type="term" value="F:oxidoreductase activity, acting on paired donors, with incorporation or reduction of molecular oxygen"/>
    <property type="evidence" value="ECO:0007669"/>
    <property type="project" value="InterPro"/>
</dbReference>
<evidence type="ECO:0000313" key="11">
    <source>
        <dbReference type="EMBL" id="PSN67242.1"/>
    </source>
</evidence>
<dbReference type="InterPro" id="IPR002401">
    <property type="entry name" value="Cyt_P450_E_grp-I"/>
</dbReference>
<dbReference type="PRINTS" id="PR00463">
    <property type="entry name" value="EP450I"/>
</dbReference>
<evidence type="ECO:0000256" key="3">
    <source>
        <dbReference type="ARBA" id="ARBA00022617"/>
    </source>
</evidence>
<dbReference type="PANTHER" id="PTHR24305:SF29">
    <property type="entry name" value="BENZOATE-PARA-HYDROXYLASE"/>
    <property type="match status" value="1"/>
</dbReference>
<evidence type="ECO:0000256" key="1">
    <source>
        <dbReference type="ARBA" id="ARBA00001971"/>
    </source>
</evidence>
<reference evidence="11 12" key="1">
    <citation type="journal article" date="2018" name="Front. Microbiol.">
        <title>Genome-Wide Analysis of Corynespora cassiicola Leaf Fall Disease Putative Effectors.</title>
        <authorList>
            <person name="Lopez D."/>
            <person name="Ribeiro S."/>
            <person name="Label P."/>
            <person name="Fumanal B."/>
            <person name="Venisse J.S."/>
            <person name="Kohler A."/>
            <person name="de Oliveira R.R."/>
            <person name="Labutti K."/>
            <person name="Lipzen A."/>
            <person name="Lail K."/>
            <person name="Bauer D."/>
            <person name="Ohm R.A."/>
            <person name="Barry K.W."/>
            <person name="Spatafora J."/>
            <person name="Grigoriev I.V."/>
            <person name="Martin F.M."/>
            <person name="Pujade-Renaud V."/>
        </authorList>
    </citation>
    <scope>NUCLEOTIDE SEQUENCE [LARGE SCALE GENOMIC DNA]</scope>
    <source>
        <strain evidence="11 12">Philippines</strain>
    </source>
</reference>
<keyword evidence="3 8" id="KW-0349">Heme</keyword>
<dbReference type="GO" id="GO:0005506">
    <property type="term" value="F:iron ion binding"/>
    <property type="evidence" value="ECO:0007669"/>
    <property type="project" value="InterPro"/>
</dbReference>
<dbReference type="InterPro" id="IPR036396">
    <property type="entry name" value="Cyt_P450_sf"/>
</dbReference>
<dbReference type="InterPro" id="IPR050121">
    <property type="entry name" value="Cytochrome_P450_monoxygenase"/>
</dbReference>
<keyword evidence="5 9" id="KW-0560">Oxidoreductase</keyword>
<evidence type="ECO:0000256" key="9">
    <source>
        <dbReference type="RuleBase" id="RU000461"/>
    </source>
</evidence>
<dbReference type="Pfam" id="PF00067">
    <property type="entry name" value="p450"/>
    <property type="match status" value="1"/>
</dbReference>
<keyword evidence="4 8" id="KW-0479">Metal-binding</keyword>
<keyword evidence="6 8" id="KW-0408">Iron</keyword>
<dbReference type="OrthoDB" id="1470350at2759"/>
<feature type="binding site" description="axial binding residue" evidence="8">
    <location>
        <position position="446"/>
    </location>
    <ligand>
        <name>heme</name>
        <dbReference type="ChEBI" id="CHEBI:30413"/>
    </ligand>
    <ligandPart>
        <name>Fe</name>
        <dbReference type="ChEBI" id="CHEBI:18248"/>
    </ligandPart>
</feature>
<gene>
    <name evidence="11" type="ORF">BS50DRAFT_573966</name>
</gene>
<comment type="similarity">
    <text evidence="2 9">Belongs to the cytochrome P450 family.</text>
</comment>
<comment type="cofactor">
    <cofactor evidence="1 8">
        <name>heme</name>
        <dbReference type="ChEBI" id="CHEBI:30413"/>
    </cofactor>
</comment>
<evidence type="ECO:0000256" key="2">
    <source>
        <dbReference type="ARBA" id="ARBA00010617"/>
    </source>
</evidence>
<evidence type="ECO:0000256" key="8">
    <source>
        <dbReference type="PIRSR" id="PIRSR602401-1"/>
    </source>
</evidence>
<keyword evidence="10" id="KW-0812">Transmembrane</keyword>
<dbReference type="STRING" id="1448308.A0A2T2NP71"/>